<sequence length="325" mass="36590">MLLDQLSLSDIVTPKVASGQQAVSHGEASEETSVQVNQATVEKSSKDDEASSAASGEYVTIVNKDTNQSWRILKSIAVRQSEHFDTALSPKWQESHPGEIHLAGDDSQALALVMAFLPKLTLTHPPHHLDHQITFYRLLADSADEHSSNMFELLLEVFAVAHLYTMNFILYDIVDDFLCSAVSHYIAPDDDRDHLGPWVRIPGAPPLWGPKEFIEYYIKPVVEVMENNYPIELCAVVRVAVRLFMTESSKSGEITTLFKALQEYPALACNINEYLCTLWKVEHKKVLQLEDKLEEKEAELEHTRSYGRGPYGNHGGSNGPLDRWW</sequence>
<dbReference type="GeneID" id="28733455"/>
<dbReference type="Gene3D" id="3.30.710.10">
    <property type="entry name" value="Potassium Channel Kv1.1, Chain A"/>
    <property type="match status" value="1"/>
</dbReference>
<gene>
    <name evidence="2" type="ORF">AB675_167</name>
</gene>
<feature type="region of interest" description="Disordered" evidence="1">
    <location>
        <begin position="22"/>
        <end position="55"/>
    </location>
</feature>
<dbReference type="AlphaFoldDB" id="A0A0N1NX00"/>
<proteinExistence type="predicted"/>
<dbReference type="InterPro" id="IPR011333">
    <property type="entry name" value="SKP1/BTB/POZ_sf"/>
</dbReference>
<dbReference type="Proteomes" id="UP000038010">
    <property type="component" value="Unassembled WGS sequence"/>
</dbReference>
<organism evidence="2 3">
    <name type="scientific">Cyphellophora attinorum</name>
    <dbReference type="NCBI Taxonomy" id="1664694"/>
    <lineage>
        <taxon>Eukaryota</taxon>
        <taxon>Fungi</taxon>
        <taxon>Dikarya</taxon>
        <taxon>Ascomycota</taxon>
        <taxon>Pezizomycotina</taxon>
        <taxon>Eurotiomycetes</taxon>
        <taxon>Chaetothyriomycetidae</taxon>
        <taxon>Chaetothyriales</taxon>
        <taxon>Cyphellophoraceae</taxon>
        <taxon>Cyphellophora</taxon>
    </lineage>
</organism>
<evidence type="ECO:0008006" key="4">
    <source>
        <dbReference type="Google" id="ProtNLM"/>
    </source>
</evidence>
<accession>A0A0N1NX00</accession>
<name>A0A0N1NX00_9EURO</name>
<feature type="region of interest" description="Disordered" evidence="1">
    <location>
        <begin position="304"/>
        <end position="325"/>
    </location>
</feature>
<evidence type="ECO:0000256" key="1">
    <source>
        <dbReference type="SAM" id="MobiDB-lite"/>
    </source>
</evidence>
<reference evidence="2 3" key="1">
    <citation type="submission" date="2015-06" db="EMBL/GenBank/DDBJ databases">
        <title>Draft genome of the ant-associated black yeast Phialophora attae CBS 131958.</title>
        <authorList>
            <person name="Moreno L.F."/>
            <person name="Stielow B.J."/>
            <person name="de Hoog S."/>
            <person name="Vicente V.A."/>
            <person name="Weiss V.A."/>
            <person name="de Vries M."/>
            <person name="Cruz L.M."/>
            <person name="Souza E.M."/>
        </authorList>
    </citation>
    <scope>NUCLEOTIDE SEQUENCE [LARGE SCALE GENOMIC DNA]</scope>
    <source>
        <strain evidence="2 3">CBS 131958</strain>
    </source>
</reference>
<dbReference type="EMBL" id="LFJN01000022">
    <property type="protein sequence ID" value="KPI37665.1"/>
    <property type="molecule type" value="Genomic_DNA"/>
</dbReference>
<protein>
    <recommendedName>
        <fullName evidence="4">BTB domain-containing protein</fullName>
    </recommendedName>
</protein>
<comment type="caution">
    <text evidence="2">The sequence shown here is derived from an EMBL/GenBank/DDBJ whole genome shotgun (WGS) entry which is preliminary data.</text>
</comment>
<evidence type="ECO:0000313" key="2">
    <source>
        <dbReference type="EMBL" id="KPI37665.1"/>
    </source>
</evidence>
<feature type="compositionally biased region" description="Polar residues" evidence="1">
    <location>
        <begin position="31"/>
        <end position="41"/>
    </location>
</feature>
<evidence type="ECO:0000313" key="3">
    <source>
        <dbReference type="Proteomes" id="UP000038010"/>
    </source>
</evidence>
<dbReference type="RefSeq" id="XP_017997628.1">
    <property type="nucleotide sequence ID" value="XM_018141586.1"/>
</dbReference>
<keyword evidence="3" id="KW-1185">Reference proteome</keyword>
<dbReference type="VEuPathDB" id="FungiDB:AB675_167"/>
<feature type="compositionally biased region" description="Gly residues" evidence="1">
    <location>
        <begin position="309"/>
        <end position="318"/>
    </location>
</feature>